<evidence type="ECO:0000313" key="5">
    <source>
        <dbReference type="EMBL" id="MXO82928.1"/>
    </source>
</evidence>
<evidence type="ECO:0000259" key="4">
    <source>
        <dbReference type="PROSITE" id="PS50995"/>
    </source>
</evidence>
<dbReference type="Pfam" id="PF12802">
    <property type="entry name" value="MarR_2"/>
    <property type="match status" value="1"/>
</dbReference>
<dbReference type="InterPro" id="IPR000835">
    <property type="entry name" value="HTH_MarR-typ"/>
</dbReference>
<evidence type="ECO:0000256" key="2">
    <source>
        <dbReference type="ARBA" id="ARBA00023125"/>
    </source>
</evidence>
<dbReference type="PANTHER" id="PTHR35790:SF4">
    <property type="entry name" value="HTH-TYPE TRANSCRIPTIONAL REGULATOR PCHR"/>
    <property type="match status" value="1"/>
</dbReference>
<evidence type="ECO:0000256" key="3">
    <source>
        <dbReference type="ARBA" id="ARBA00023163"/>
    </source>
</evidence>
<dbReference type="OrthoDB" id="8906692at2"/>
<proteinExistence type="predicted"/>
<sequence>MSDTPFHLTDFLPYQLSVASNAVSNRIAAAYHDAFGLKVTEWRVMAMLGDAGGLTQRELTEKTLMDKVAVNRACKMLEARELAVRIPNQQDGRSHHLELTEAGAEMHAKIVPMAREIERTLLASMSDEQQAMFRDLLDQVRKQAE</sequence>
<dbReference type="InterPro" id="IPR036390">
    <property type="entry name" value="WH_DNA-bd_sf"/>
</dbReference>
<keyword evidence="2" id="KW-0238">DNA-binding</keyword>
<feature type="domain" description="HTH marR-type" evidence="4">
    <location>
        <begin position="9"/>
        <end position="142"/>
    </location>
</feature>
<evidence type="ECO:0000313" key="6">
    <source>
        <dbReference type="Proteomes" id="UP000460290"/>
    </source>
</evidence>
<dbReference type="EMBL" id="WTYZ01000001">
    <property type="protein sequence ID" value="MXO82928.1"/>
    <property type="molecule type" value="Genomic_DNA"/>
</dbReference>
<dbReference type="PANTHER" id="PTHR35790">
    <property type="entry name" value="HTH-TYPE TRANSCRIPTIONAL REGULATOR PCHR"/>
    <property type="match status" value="1"/>
</dbReference>
<gene>
    <name evidence="5" type="ORF">GRI35_06060</name>
</gene>
<dbReference type="Gene3D" id="1.10.10.10">
    <property type="entry name" value="Winged helix-like DNA-binding domain superfamily/Winged helix DNA-binding domain"/>
    <property type="match status" value="1"/>
</dbReference>
<dbReference type="InterPro" id="IPR052067">
    <property type="entry name" value="Metal_resp_HTH_trans_reg"/>
</dbReference>
<dbReference type="InterPro" id="IPR036388">
    <property type="entry name" value="WH-like_DNA-bd_sf"/>
</dbReference>
<comment type="caution">
    <text evidence="5">The sequence shown here is derived from an EMBL/GenBank/DDBJ whole genome shotgun (WGS) entry which is preliminary data.</text>
</comment>
<dbReference type="GO" id="GO:0003700">
    <property type="term" value="F:DNA-binding transcription factor activity"/>
    <property type="evidence" value="ECO:0007669"/>
    <property type="project" value="InterPro"/>
</dbReference>
<reference evidence="5 6" key="1">
    <citation type="submission" date="2019-12" db="EMBL/GenBank/DDBJ databases">
        <title>Genomic-based taxomic classification of the family Erythrobacteraceae.</title>
        <authorList>
            <person name="Xu L."/>
        </authorList>
    </citation>
    <scope>NUCLEOTIDE SEQUENCE [LARGE SCALE GENOMIC DNA]</scope>
    <source>
        <strain evidence="5 6">KCTC 42006</strain>
    </source>
</reference>
<protein>
    <submittedName>
        <fullName evidence="5">MarR family transcriptional regulator</fullName>
    </submittedName>
</protein>
<name>A0A844Z597_9SPHN</name>
<dbReference type="SMART" id="SM00347">
    <property type="entry name" value="HTH_MARR"/>
    <property type="match status" value="1"/>
</dbReference>
<dbReference type="SUPFAM" id="SSF46785">
    <property type="entry name" value="Winged helix' DNA-binding domain"/>
    <property type="match status" value="1"/>
</dbReference>
<accession>A0A844Z597</accession>
<keyword evidence="6" id="KW-1185">Reference proteome</keyword>
<dbReference type="AlphaFoldDB" id="A0A844Z597"/>
<dbReference type="PROSITE" id="PS50995">
    <property type="entry name" value="HTH_MARR_2"/>
    <property type="match status" value="1"/>
</dbReference>
<dbReference type="RefSeq" id="WP_160613329.1">
    <property type="nucleotide sequence ID" value="NZ_JAUFQM010000001.1"/>
</dbReference>
<keyword evidence="3" id="KW-0804">Transcription</keyword>
<dbReference type="GO" id="GO:0003677">
    <property type="term" value="F:DNA binding"/>
    <property type="evidence" value="ECO:0007669"/>
    <property type="project" value="UniProtKB-KW"/>
</dbReference>
<organism evidence="5 6">
    <name type="scientific">Pontixanthobacter aestiaquae</name>
    <dbReference type="NCBI Taxonomy" id="1509367"/>
    <lineage>
        <taxon>Bacteria</taxon>
        <taxon>Pseudomonadati</taxon>
        <taxon>Pseudomonadota</taxon>
        <taxon>Alphaproteobacteria</taxon>
        <taxon>Sphingomonadales</taxon>
        <taxon>Erythrobacteraceae</taxon>
        <taxon>Pontixanthobacter</taxon>
    </lineage>
</organism>
<dbReference type="Proteomes" id="UP000460290">
    <property type="component" value="Unassembled WGS sequence"/>
</dbReference>
<evidence type="ECO:0000256" key="1">
    <source>
        <dbReference type="ARBA" id="ARBA00023015"/>
    </source>
</evidence>
<dbReference type="PRINTS" id="PR00598">
    <property type="entry name" value="HTHMARR"/>
</dbReference>
<keyword evidence="1" id="KW-0805">Transcription regulation</keyword>